<evidence type="ECO:0000313" key="2">
    <source>
        <dbReference type="Proteomes" id="UP001596108"/>
    </source>
</evidence>
<evidence type="ECO:0008006" key="3">
    <source>
        <dbReference type="Google" id="ProtNLM"/>
    </source>
</evidence>
<accession>A0ABW0R696</accession>
<gene>
    <name evidence="1" type="ORF">ACFPQ4_22870</name>
</gene>
<reference evidence="2" key="1">
    <citation type="journal article" date="2019" name="Int. J. Syst. Evol. Microbiol.">
        <title>The Global Catalogue of Microorganisms (GCM) 10K type strain sequencing project: providing services to taxonomists for standard genome sequencing and annotation.</title>
        <authorList>
            <consortium name="The Broad Institute Genomics Platform"/>
            <consortium name="The Broad Institute Genome Sequencing Center for Infectious Disease"/>
            <person name="Wu L."/>
            <person name="Ma J."/>
        </authorList>
    </citation>
    <scope>NUCLEOTIDE SEQUENCE [LARGE SCALE GENOMIC DNA]</scope>
    <source>
        <strain evidence="2">CGMCC 1.18578</strain>
    </source>
</reference>
<comment type="caution">
    <text evidence="1">The sequence shown here is derived from an EMBL/GenBank/DDBJ whole genome shotgun (WGS) entry which is preliminary data.</text>
</comment>
<dbReference type="Proteomes" id="UP001596108">
    <property type="component" value="Unassembled WGS sequence"/>
</dbReference>
<proteinExistence type="predicted"/>
<name>A0ABW0R696_9BACL</name>
<evidence type="ECO:0000313" key="1">
    <source>
        <dbReference type="EMBL" id="MFC5532268.1"/>
    </source>
</evidence>
<organism evidence="1 2">
    <name type="scientific">Cohnella yongneupensis</name>
    <dbReference type="NCBI Taxonomy" id="425006"/>
    <lineage>
        <taxon>Bacteria</taxon>
        <taxon>Bacillati</taxon>
        <taxon>Bacillota</taxon>
        <taxon>Bacilli</taxon>
        <taxon>Bacillales</taxon>
        <taxon>Paenibacillaceae</taxon>
        <taxon>Cohnella</taxon>
    </lineage>
</organism>
<keyword evidence="2" id="KW-1185">Reference proteome</keyword>
<dbReference type="RefSeq" id="WP_378114237.1">
    <property type="nucleotide sequence ID" value="NZ_JBHSNC010000057.1"/>
</dbReference>
<dbReference type="EMBL" id="JBHSNC010000057">
    <property type="protein sequence ID" value="MFC5532268.1"/>
    <property type="molecule type" value="Genomic_DNA"/>
</dbReference>
<sequence>MKKDDFMAAVDKLKEDARVKGLSSVTITAGNVHRLVGGYPGKSHRMPHCCETMRGMMQFGDSVVSAPPSGLGASLTIRYQV</sequence>
<protein>
    <recommendedName>
        <fullName evidence="3">HNH endonuclease</fullName>
    </recommendedName>
</protein>